<reference evidence="2 3" key="1">
    <citation type="submission" date="2014-04" db="EMBL/GenBank/DDBJ databases">
        <title>The Genome Sequence of Mycobacterium tuberculosis TKK-01-0051.</title>
        <authorList>
            <consortium name="The Broad Institute Genomics Platform"/>
            <consortium name="The Broad Institute Genome Sequencing Center for Infectious Disease"/>
            <person name="Earl A.M."/>
            <person name="Cohen K."/>
            <person name="Pym A."/>
            <person name="Bishai W."/>
            <person name="Maharaj K."/>
            <person name="Desjardins C."/>
            <person name="Abeel T."/>
            <person name="Young S."/>
            <person name="Zeng Q."/>
            <person name="Gargeya S."/>
            <person name="Abouelleil A."/>
            <person name="Alvarado L."/>
            <person name="Chapman S.B."/>
            <person name="Gainer-Dewar J."/>
            <person name="Goldberg J."/>
            <person name="Griggs A."/>
            <person name="Gujja S."/>
            <person name="Hansen M."/>
            <person name="Howarth C."/>
            <person name="Imamovic A."/>
            <person name="Larimer J."/>
            <person name="Murphy C."/>
            <person name="Naylor J."/>
            <person name="Pearson M."/>
            <person name="Poon T.W."/>
            <person name="Priest M."/>
            <person name="Roberts A."/>
            <person name="Saif S."/>
            <person name="Shea T."/>
            <person name="Sykes S."/>
            <person name="Wortman J."/>
            <person name="Nusbaum C."/>
            <person name="Birren B."/>
        </authorList>
    </citation>
    <scope>NUCLEOTIDE SEQUENCE [LARGE SCALE GENOMIC DNA]</scope>
    <source>
        <strain evidence="2 3">TKK-01-0051</strain>
    </source>
</reference>
<dbReference type="EMBL" id="JLXW01000008">
    <property type="protein sequence ID" value="KBZ62216.1"/>
    <property type="molecule type" value="Genomic_DNA"/>
</dbReference>
<accession>A0A051U0T6</accession>
<dbReference type="PATRIC" id="fig|1324261.3.peg.3165"/>
<protein>
    <submittedName>
        <fullName evidence="2">Uncharacterized protein</fullName>
    </submittedName>
</protein>
<feature type="region of interest" description="Disordered" evidence="1">
    <location>
        <begin position="1"/>
        <end position="37"/>
    </location>
</feature>
<keyword evidence="3" id="KW-1185">Reference proteome</keyword>
<organism evidence="2 3">
    <name type="scientific">Mycobacterium [tuberculosis] TKK-01-0051</name>
    <dbReference type="NCBI Taxonomy" id="1324261"/>
    <lineage>
        <taxon>Bacteria</taxon>
        <taxon>Bacillati</taxon>
        <taxon>Actinomycetota</taxon>
        <taxon>Actinomycetes</taxon>
        <taxon>Mycobacteriales</taxon>
        <taxon>Mycobacteriaceae</taxon>
        <taxon>Mycobacterium</taxon>
        <taxon>Mycobacterium avium complex (MAC)</taxon>
    </lineage>
</organism>
<comment type="caution">
    <text evidence="2">The sequence shown here is derived from an EMBL/GenBank/DDBJ whole genome shotgun (WGS) entry which is preliminary data.</text>
</comment>
<evidence type="ECO:0000313" key="2">
    <source>
        <dbReference type="EMBL" id="KBZ62216.1"/>
    </source>
</evidence>
<evidence type="ECO:0000256" key="1">
    <source>
        <dbReference type="SAM" id="MobiDB-lite"/>
    </source>
</evidence>
<evidence type="ECO:0000313" key="3">
    <source>
        <dbReference type="Proteomes" id="UP000025947"/>
    </source>
</evidence>
<dbReference type="HOGENOM" id="CLU_2247092_0_0_11"/>
<name>A0A051U0T6_9MYCO</name>
<gene>
    <name evidence="2" type="ORF">K875_03137</name>
</gene>
<sequence>MIAAVDNAEAIQPDTDSARPADGVIAHSSPGVGSTEAPRRVLHMTDIQAIVVNLLAEYDTQAEHYHYVHQSEAAERLRRQASILLAYLEATGARPGSIRRVRPP</sequence>
<dbReference type="AlphaFoldDB" id="A0A051U0T6"/>
<proteinExistence type="predicted"/>
<dbReference type="Proteomes" id="UP000025947">
    <property type="component" value="Unassembled WGS sequence"/>
</dbReference>